<dbReference type="PANTHER" id="PTHR33223:SF11">
    <property type="entry name" value="ELEMENT PROTEIN, PUTATIVE-RELATED"/>
    <property type="match status" value="1"/>
</dbReference>
<evidence type="ECO:0000259" key="3">
    <source>
        <dbReference type="Pfam" id="PF17919"/>
    </source>
</evidence>
<keyword evidence="5" id="KW-1185">Reference proteome</keyword>
<feature type="domain" description="Reverse transcriptase/retrotransposon-derived protein RNase H-like" evidence="3">
    <location>
        <begin position="170"/>
        <end position="264"/>
    </location>
</feature>
<organism evidence="4 5">
    <name type="scientific">Arabidopsis suecica</name>
    <name type="common">Swedish thale-cress</name>
    <name type="synonym">Cardaminopsis suecica</name>
    <dbReference type="NCBI Taxonomy" id="45249"/>
    <lineage>
        <taxon>Eukaryota</taxon>
        <taxon>Viridiplantae</taxon>
        <taxon>Streptophyta</taxon>
        <taxon>Embryophyta</taxon>
        <taxon>Tracheophyta</taxon>
        <taxon>Spermatophyta</taxon>
        <taxon>Magnoliopsida</taxon>
        <taxon>eudicotyledons</taxon>
        <taxon>Gunneridae</taxon>
        <taxon>Pentapetalae</taxon>
        <taxon>rosids</taxon>
        <taxon>malvids</taxon>
        <taxon>Brassicales</taxon>
        <taxon>Brassicaceae</taxon>
        <taxon>Camelineae</taxon>
        <taxon>Arabidopsis</taxon>
    </lineage>
</organism>
<feature type="domain" description="Retrotransposon gag" evidence="2">
    <location>
        <begin position="426"/>
        <end position="495"/>
    </location>
</feature>
<name>A0A8T1XGW7_ARASU</name>
<dbReference type="InterPro" id="IPR005162">
    <property type="entry name" value="Retrotrans_gag_dom"/>
</dbReference>
<dbReference type="InterPro" id="IPR041577">
    <property type="entry name" value="RT_RNaseH_2"/>
</dbReference>
<dbReference type="Pfam" id="PF17919">
    <property type="entry name" value="RT_RNaseH_2"/>
    <property type="match status" value="1"/>
</dbReference>
<sequence length="848" mass="97398">ELTAFLRENVNTFVWSPEVLPGVGVDIVSHELNIDPTFKLIKQKRRKLGRERAKAVKAEVEKLLRIGSITEAKYPDWIANPIGKTMEVYIDDMLVKSMAEKDHISHLRECFQQLNLYNVKLNPAKCRFGNKREVQRLTGRVAALNRFISRSTDKCLAFYDVLPGNKKFEWTTWCEDAFQELKKYLATPPILAKPVGEPLYLYVAVSYIAVSGVLIREDRGEQKPIFYVTQTFTGAESRYPQMEKLALAVLMSAWKLRPYFQSHPSILSLLEDTKTKTHTDYDYTIKALRSKKKFGSAHLLPFRDGIDRIARELQETKAKATCDQQRPAAMDQQNIPVDVQDPPNVDQARNIGAGDAPRNHHQRQGIVPPPVQNNNFEIKSGLISMIQGNKFHGLPMEDPLDHLDSFDRLCGLTKINGVTEDMFKLRLFPFSLGNKAHHWEKTLPPDSINSWDDYKKAFLVKFYSNARTARLRNEIPGFTQKNNETFCEAWERFQEGFIIEHTLPRSFTKYQNATRHRVQWKLPELGCRRRLGVMSLNNNLMEATNSRIHHQGSHNHHNKSQQLKIQKLSNSFNKSFKDKLLELWLLTRMKLLGIMEYKFWNLALLLADGSVAHPHGLIENLPLKIGNVEIPTYFVVLDVDEEDKDPLILCRPFLASGGAVINVRNEKINLNLEKGIKMKFDIREASGKSTTGGQSFGIQNMDVDEETEAGTPPKVNYTSQLSKLKRTFDHKTRAIEGLAQTEDPTKDDWYEMRKKKMAKQSHRGIIFKEKMEIAVAIKEDEDFTTEWFASEDQKGVHLEERSLESKLLSEEETPILTYSPRVSKQPTNPFAKEEHLIHDSVAEELLEL</sequence>
<evidence type="ECO:0000313" key="5">
    <source>
        <dbReference type="Proteomes" id="UP000694251"/>
    </source>
</evidence>
<evidence type="ECO:0000259" key="1">
    <source>
        <dbReference type="Pfam" id="PF00078"/>
    </source>
</evidence>
<dbReference type="PANTHER" id="PTHR33223">
    <property type="entry name" value="CCHC-TYPE DOMAIN-CONTAINING PROTEIN"/>
    <property type="match status" value="1"/>
</dbReference>
<dbReference type="Pfam" id="PF00078">
    <property type="entry name" value="RVT_1"/>
    <property type="match status" value="1"/>
</dbReference>
<reference evidence="4 5" key="1">
    <citation type="submission" date="2020-12" db="EMBL/GenBank/DDBJ databases">
        <title>Concerted genomic and epigenomic changes stabilize Arabidopsis allopolyploids.</title>
        <authorList>
            <person name="Chen Z."/>
        </authorList>
    </citation>
    <scope>NUCLEOTIDE SEQUENCE [LARGE SCALE GENOMIC DNA]</scope>
    <source>
        <strain evidence="4">As9502</strain>
        <tissue evidence="4">Leaf</tissue>
    </source>
</reference>
<gene>
    <name evidence="4" type="ORF">ISN44_Un130g000010</name>
</gene>
<dbReference type="EMBL" id="JAEFBJ010000130">
    <property type="protein sequence ID" value="KAG7529645.1"/>
    <property type="molecule type" value="Genomic_DNA"/>
</dbReference>
<proteinExistence type="predicted"/>
<dbReference type="OrthoDB" id="778454at2759"/>
<dbReference type="Proteomes" id="UP000694251">
    <property type="component" value="Unassembled WGS sequence"/>
</dbReference>
<dbReference type="CDD" id="cd00303">
    <property type="entry name" value="retropepsin_like"/>
    <property type="match status" value="1"/>
</dbReference>
<feature type="domain" description="Reverse transcriptase" evidence="1">
    <location>
        <begin position="82"/>
        <end position="135"/>
    </location>
</feature>
<evidence type="ECO:0000259" key="2">
    <source>
        <dbReference type="Pfam" id="PF03732"/>
    </source>
</evidence>
<accession>A0A8T1XGW7</accession>
<dbReference type="InterPro" id="IPR000477">
    <property type="entry name" value="RT_dom"/>
</dbReference>
<dbReference type="AlphaFoldDB" id="A0A8T1XGW7"/>
<dbReference type="Pfam" id="PF03732">
    <property type="entry name" value="Retrotrans_gag"/>
    <property type="match status" value="1"/>
</dbReference>
<evidence type="ECO:0000313" key="4">
    <source>
        <dbReference type="EMBL" id="KAG7529645.1"/>
    </source>
</evidence>
<evidence type="ECO:0008006" key="6">
    <source>
        <dbReference type="Google" id="ProtNLM"/>
    </source>
</evidence>
<protein>
    <recommendedName>
        <fullName evidence="6">Reverse transcriptase/retrotransposon-derived protein RNase H-like domain-containing protein</fullName>
    </recommendedName>
</protein>
<feature type="non-terminal residue" evidence="4">
    <location>
        <position position="1"/>
    </location>
</feature>
<comment type="caution">
    <text evidence="4">The sequence shown here is derived from an EMBL/GenBank/DDBJ whole genome shotgun (WGS) entry which is preliminary data.</text>
</comment>